<evidence type="ECO:0000313" key="1">
    <source>
        <dbReference type="EMBL" id="KAH6938958.1"/>
    </source>
</evidence>
<evidence type="ECO:0000313" key="2">
    <source>
        <dbReference type="Proteomes" id="UP000821845"/>
    </source>
</evidence>
<reference evidence="1" key="1">
    <citation type="submission" date="2020-05" db="EMBL/GenBank/DDBJ databases">
        <title>Large-scale comparative analyses of tick genomes elucidate their genetic diversity and vector capacities.</title>
        <authorList>
            <person name="Jia N."/>
            <person name="Wang J."/>
            <person name="Shi W."/>
            <person name="Du L."/>
            <person name="Sun Y."/>
            <person name="Zhan W."/>
            <person name="Jiang J."/>
            <person name="Wang Q."/>
            <person name="Zhang B."/>
            <person name="Ji P."/>
            <person name="Sakyi L.B."/>
            <person name="Cui X."/>
            <person name="Yuan T."/>
            <person name="Jiang B."/>
            <person name="Yang W."/>
            <person name="Lam T.T.-Y."/>
            <person name="Chang Q."/>
            <person name="Ding S."/>
            <person name="Wang X."/>
            <person name="Zhu J."/>
            <person name="Ruan X."/>
            <person name="Zhao L."/>
            <person name="Wei J."/>
            <person name="Que T."/>
            <person name="Du C."/>
            <person name="Cheng J."/>
            <person name="Dai P."/>
            <person name="Han X."/>
            <person name="Huang E."/>
            <person name="Gao Y."/>
            <person name="Liu J."/>
            <person name="Shao H."/>
            <person name="Ye R."/>
            <person name="Li L."/>
            <person name="Wei W."/>
            <person name="Wang X."/>
            <person name="Wang C."/>
            <person name="Yang T."/>
            <person name="Huo Q."/>
            <person name="Li W."/>
            <person name="Guo W."/>
            <person name="Chen H."/>
            <person name="Zhou L."/>
            <person name="Ni X."/>
            <person name="Tian J."/>
            <person name="Zhou Y."/>
            <person name="Sheng Y."/>
            <person name="Liu T."/>
            <person name="Pan Y."/>
            <person name="Xia L."/>
            <person name="Li J."/>
            <person name="Zhao F."/>
            <person name="Cao W."/>
        </authorList>
    </citation>
    <scope>NUCLEOTIDE SEQUENCE</scope>
    <source>
        <strain evidence="1">Hyas-2018</strain>
    </source>
</reference>
<keyword evidence="2" id="KW-1185">Reference proteome</keyword>
<sequence>MERAEKYTKAIQLSQDTAVVDPHLLHHWEACRGLTKSWNQSRCNPKLNIRIYKLFKEAQEHAEELEQKLVRYV</sequence>
<dbReference type="EMBL" id="CM023482">
    <property type="protein sequence ID" value="KAH6938958.1"/>
    <property type="molecule type" value="Genomic_DNA"/>
</dbReference>
<proteinExistence type="predicted"/>
<name>A0ACB7SYP4_HYAAI</name>
<protein>
    <submittedName>
        <fullName evidence="1">Uncharacterized protein</fullName>
    </submittedName>
</protein>
<comment type="caution">
    <text evidence="1">The sequence shown here is derived from an EMBL/GenBank/DDBJ whole genome shotgun (WGS) entry which is preliminary data.</text>
</comment>
<organism evidence="1 2">
    <name type="scientific">Hyalomma asiaticum</name>
    <name type="common">Tick</name>
    <dbReference type="NCBI Taxonomy" id="266040"/>
    <lineage>
        <taxon>Eukaryota</taxon>
        <taxon>Metazoa</taxon>
        <taxon>Ecdysozoa</taxon>
        <taxon>Arthropoda</taxon>
        <taxon>Chelicerata</taxon>
        <taxon>Arachnida</taxon>
        <taxon>Acari</taxon>
        <taxon>Parasitiformes</taxon>
        <taxon>Ixodida</taxon>
        <taxon>Ixodoidea</taxon>
        <taxon>Ixodidae</taxon>
        <taxon>Hyalomminae</taxon>
        <taxon>Hyalomma</taxon>
    </lineage>
</organism>
<gene>
    <name evidence="1" type="ORF">HPB50_015128</name>
</gene>
<accession>A0ACB7SYP4</accession>
<dbReference type="Proteomes" id="UP000821845">
    <property type="component" value="Chromosome 2"/>
</dbReference>